<gene>
    <name evidence="1" type="ORF">IRJ18_13285</name>
</gene>
<reference evidence="1 2" key="1">
    <citation type="submission" date="2020-10" db="EMBL/GenBank/DDBJ databases">
        <title>Mucilaginibacter mali sp. nov., isolated from rhizosphere soil of apple orchard.</title>
        <authorList>
            <person name="Lee J.-S."/>
            <person name="Kim H.S."/>
            <person name="Kim J.-S."/>
        </authorList>
    </citation>
    <scope>NUCLEOTIDE SEQUENCE [LARGE SCALE GENOMIC DNA]</scope>
    <source>
        <strain evidence="1 2">KCTC 23157</strain>
    </source>
</reference>
<organism evidence="1 2">
    <name type="scientific">Mucilaginibacter boryungensis</name>
    <dbReference type="NCBI Taxonomy" id="768480"/>
    <lineage>
        <taxon>Bacteria</taxon>
        <taxon>Pseudomonadati</taxon>
        <taxon>Bacteroidota</taxon>
        <taxon>Sphingobacteriia</taxon>
        <taxon>Sphingobacteriales</taxon>
        <taxon>Sphingobacteriaceae</taxon>
        <taxon>Mucilaginibacter</taxon>
    </lineage>
</organism>
<protein>
    <submittedName>
        <fullName evidence="1">Uncharacterized protein</fullName>
    </submittedName>
</protein>
<keyword evidence="2" id="KW-1185">Reference proteome</keyword>
<evidence type="ECO:0000313" key="2">
    <source>
        <dbReference type="Proteomes" id="UP000632774"/>
    </source>
</evidence>
<name>A0ABR9XJX5_9SPHI</name>
<dbReference type="RefSeq" id="WP_194106810.1">
    <property type="nucleotide sequence ID" value="NZ_JADFFM010000002.1"/>
</dbReference>
<accession>A0ABR9XJX5</accession>
<proteinExistence type="predicted"/>
<comment type="caution">
    <text evidence="1">The sequence shown here is derived from an EMBL/GenBank/DDBJ whole genome shotgun (WGS) entry which is preliminary data.</text>
</comment>
<dbReference type="Proteomes" id="UP000632774">
    <property type="component" value="Unassembled WGS sequence"/>
</dbReference>
<evidence type="ECO:0000313" key="1">
    <source>
        <dbReference type="EMBL" id="MBE9667339.1"/>
    </source>
</evidence>
<dbReference type="EMBL" id="JADFFM010000002">
    <property type="protein sequence ID" value="MBE9667339.1"/>
    <property type="molecule type" value="Genomic_DNA"/>
</dbReference>
<sequence>MITIVNTISMLCLIALPLARKTTQKHDKPVVYKIDTDTTEASYAINSNGYLEEVAENKVKR</sequence>